<sequence length="264" mass="27514">MTDPRTALAARAQTLLDLHHQHAPVVLPTAWDVWSARQIAEAGFAALTVGSHPLADSLGAGDGEQMSLAQALAAIARITGAVDLPVSADLESGYDTPAGELVERTLEAGVAGINIEDTVHSRGAMRSAEEHADYIAAIRQAADAAGVHLVINARTDVYKHAGDFADPLAETLHRLALLEQAGADSLYPVGLPSEDVLTAILEAVDTPVNVTAHPQRGAIPDGLGLERLTALGVSRVSFGPLLQVVLGEHAQQLLAGWGGRPEND</sequence>
<organism evidence="1 2">
    <name type="scientific">Nesterenkonia aethiopica</name>
    <dbReference type="NCBI Taxonomy" id="269144"/>
    <lineage>
        <taxon>Bacteria</taxon>
        <taxon>Bacillati</taxon>
        <taxon>Actinomycetota</taxon>
        <taxon>Actinomycetes</taxon>
        <taxon>Micrococcales</taxon>
        <taxon>Micrococcaceae</taxon>
        <taxon>Nesterenkonia</taxon>
    </lineage>
</organism>
<comment type="caution">
    <text evidence="1">The sequence shown here is derived from an EMBL/GenBank/DDBJ whole genome shotgun (WGS) entry which is preliminary data.</text>
</comment>
<dbReference type="InterPro" id="IPR015813">
    <property type="entry name" value="Pyrv/PenolPyrv_kinase-like_dom"/>
</dbReference>
<dbReference type="InterPro" id="IPR039556">
    <property type="entry name" value="ICL/PEPM"/>
</dbReference>
<dbReference type="PANTHER" id="PTHR42905:SF16">
    <property type="entry name" value="CARBOXYPHOSPHONOENOLPYRUVATE PHOSPHONOMUTASE-LIKE PROTEIN (AFU_ORTHOLOGUE AFUA_5G07230)"/>
    <property type="match status" value="1"/>
</dbReference>
<evidence type="ECO:0000313" key="2">
    <source>
        <dbReference type="Proteomes" id="UP001500236"/>
    </source>
</evidence>
<dbReference type="PANTHER" id="PTHR42905">
    <property type="entry name" value="PHOSPHOENOLPYRUVATE CARBOXYLASE"/>
    <property type="match status" value="1"/>
</dbReference>
<evidence type="ECO:0000313" key="1">
    <source>
        <dbReference type="EMBL" id="GAA3050769.1"/>
    </source>
</evidence>
<dbReference type="Pfam" id="PF13714">
    <property type="entry name" value="PEP_mutase"/>
    <property type="match status" value="1"/>
</dbReference>
<dbReference type="EMBL" id="BAAAVT010000001">
    <property type="protein sequence ID" value="GAA3050769.1"/>
    <property type="molecule type" value="Genomic_DNA"/>
</dbReference>
<dbReference type="SUPFAM" id="SSF51621">
    <property type="entry name" value="Phosphoenolpyruvate/pyruvate domain"/>
    <property type="match status" value="1"/>
</dbReference>
<dbReference type="InterPro" id="IPR040442">
    <property type="entry name" value="Pyrv_kinase-like_dom_sf"/>
</dbReference>
<dbReference type="RefSeq" id="WP_344683607.1">
    <property type="nucleotide sequence ID" value="NZ_BAAAVT010000001.1"/>
</dbReference>
<accession>A0ABP6LLP9</accession>
<protein>
    <submittedName>
        <fullName evidence="1">Oxaloacetate decarboxylase</fullName>
    </submittedName>
</protein>
<gene>
    <name evidence="1" type="ORF">GCM10010529_01080</name>
</gene>
<dbReference type="Gene3D" id="3.20.20.60">
    <property type="entry name" value="Phosphoenolpyruvate-binding domains"/>
    <property type="match status" value="1"/>
</dbReference>
<dbReference type="Proteomes" id="UP001500236">
    <property type="component" value="Unassembled WGS sequence"/>
</dbReference>
<reference evidence="2" key="1">
    <citation type="journal article" date="2019" name="Int. J. Syst. Evol. Microbiol.">
        <title>The Global Catalogue of Microorganisms (GCM) 10K type strain sequencing project: providing services to taxonomists for standard genome sequencing and annotation.</title>
        <authorList>
            <consortium name="The Broad Institute Genomics Platform"/>
            <consortium name="The Broad Institute Genome Sequencing Center for Infectious Disease"/>
            <person name="Wu L."/>
            <person name="Ma J."/>
        </authorList>
    </citation>
    <scope>NUCLEOTIDE SEQUENCE [LARGE SCALE GENOMIC DNA]</scope>
    <source>
        <strain evidence="2">JCM 14309</strain>
    </source>
</reference>
<proteinExistence type="predicted"/>
<dbReference type="CDD" id="cd00377">
    <property type="entry name" value="ICL_PEPM"/>
    <property type="match status" value="1"/>
</dbReference>
<keyword evidence="2" id="KW-1185">Reference proteome</keyword>
<name>A0ABP6LLP9_9MICC</name>